<organism evidence="2">
    <name type="scientific">Opuntia streptacantha</name>
    <name type="common">Prickly pear cactus</name>
    <name type="synonym">Opuntia cardona</name>
    <dbReference type="NCBI Taxonomy" id="393608"/>
    <lineage>
        <taxon>Eukaryota</taxon>
        <taxon>Viridiplantae</taxon>
        <taxon>Streptophyta</taxon>
        <taxon>Embryophyta</taxon>
        <taxon>Tracheophyta</taxon>
        <taxon>Spermatophyta</taxon>
        <taxon>Magnoliopsida</taxon>
        <taxon>eudicotyledons</taxon>
        <taxon>Gunneridae</taxon>
        <taxon>Pentapetalae</taxon>
        <taxon>Caryophyllales</taxon>
        <taxon>Cactineae</taxon>
        <taxon>Cactaceae</taxon>
        <taxon>Opuntioideae</taxon>
        <taxon>Opuntia</taxon>
    </lineage>
</organism>
<evidence type="ECO:0000313" key="2">
    <source>
        <dbReference type="EMBL" id="MBA4680015.1"/>
    </source>
</evidence>
<keyword evidence="1" id="KW-1133">Transmembrane helix</keyword>
<keyword evidence="1" id="KW-0472">Membrane</keyword>
<keyword evidence="1" id="KW-0812">Transmembrane</keyword>
<protein>
    <submittedName>
        <fullName evidence="2">Uncharacterized protein</fullName>
    </submittedName>
</protein>
<name>A0A7C9B4V9_OPUST</name>
<reference evidence="2" key="1">
    <citation type="journal article" date="2013" name="J. Plant Res.">
        <title>Effect of fungi and light on seed germination of three Opuntia species from semiarid lands of central Mexico.</title>
        <authorList>
            <person name="Delgado-Sanchez P."/>
            <person name="Jimenez-Bremont J.F."/>
            <person name="Guerrero-Gonzalez Mde L."/>
            <person name="Flores J."/>
        </authorList>
    </citation>
    <scope>NUCLEOTIDE SEQUENCE</scope>
    <source>
        <tissue evidence="2">Cladode</tissue>
    </source>
</reference>
<reference evidence="2" key="2">
    <citation type="submission" date="2020-07" db="EMBL/GenBank/DDBJ databases">
        <authorList>
            <person name="Vera ALvarez R."/>
            <person name="Arias-Moreno D.M."/>
            <person name="Jimenez-Jacinto V."/>
            <person name="Jimenez-Bremont J.F."/>
            <person name="Swaminathan K."/>
            <person name="Moose S.P."/>
            <person name="Guerrero-Gonzalez M.L."/>
            <person name="Marino-Ramirez L."/>
            <person name="Landsman D."/>
            <person name="Rodriguez-Kessler M."/>
            <person name="Delgado-Sanchez P."/>
        </authorList>
    </citation>
    <scope>NUCLEOTIDE SEQUENCE</scope>
    <source>
        <tissue evidence="2">Cladode</tissue>
    </source>
</reference>
<proteinExistence type="predicted"/>
<dbReference type="EMBL" id="GISG01285365">
    <property type="protein sequence ID" value="MBA4680015.1"/>
    <property type="molecule type" value="Transcribed_RNA"/>
</dbReference>
<feature type="transmembrane region" description="Helical" evidence="1">
    <location>
        <begin position="82"/>
        <end position="103"/>
    </location>
</feature>
<sequence length="104" mass="11795">MKYSINVTKSLQCLTILRVDLQHLFKVSKGTSIVSQLQLYLSQSIVRQHKFLRLTAFLNRGHVIPTGFFIVTLAMIRSSQVIVGMSLCWSMICYSQGSLCQLLN</sequence>
<accession>A0A7C9B4V9</accession>
<feature type="transmembrane region" description="Helical" evidence="1">
    <location>
        <begin position="57"/>
        <end position="76"/>
    </location>
</feature>
<dbReference type="AlphaFoldDB" id="A0A7C9B4V9"/>
<evidence type="ECO:0000256" key="1">
    <source>
        <dbReference type="SAM" id="Phobius"/>
    </source>
</evidence>